<protein>
    <submittedName>
        <fullName evidence="1">Uncharacterized protein</fullName>
    </submittedName>
</protein>
<proteinExistence type="predicted"/>
<reference evidence="1" key="2">
    <citation type="journal article" date="2015" name="Data Brief">
        <title>Shoot transcriptome of the giant reed, Arundo donax.</title>
        <authorList>
            <person name="Barrero R.A."/>
            <person name="Guerrero F.D."/>
            <person name="Moolhuijzen P."/>
            <person name="Goolsby J.A."/>
            <person name="Tidwell J."/>
            <person name="Bellgard S.E."/>
            <person name="Bellgard M.I."/>
        </authorList>
    </citation>
    <scope>NUCLEOTIDE SEQUENCE</scope>
    <source>
        <tissue evidence="1">Shoot tissue taken approximately 20 cm above the soil surface</tissue>
    </source>
</reference>
<evidence type="ECO:0000313" key="1">
    <source>
        <dbReference type="EMBL" id="JAD15098.1"/>
    </source>
</evidence>
<reference evidence="1" key="1">
    <citation type="submission" date="2014-09" db="EMBL/GenBank/DDBJ databases">
        <authorList>
            <person name="Magalhaes I.L.F."/>
            <person name="Oliveira U."/>
            <person name="Santos F.R."/>
            <person name="Vidigal T.H.D.A."/>
            <person name="Brescovit A.D."/>
            <person name="Santos A.J."/>
        </authorList>
    </citation>
    <scope>NUCLEOTIDE SEQUENCE</scope>
    <source>
        <tissue evidence="1">Shoot tissue taken approximately 20 cm above the soil surface</tissue>
    </source>
</reference>
<dbReference type="EMBL" id="GBRH01282797">
    <property type="protein sequence ID" value="JAD15098.1"/>
    <property type="molecule type" value="Transcribed_RNA"/>
</dbReference>
<dbReference type="AlphaFoldDB" id="A0A0A8XQY0"/>
<accession>A0A0A8XQY0</accession>
<organism evidence="1">
    <name type="scientific">Arundo donax</name>
    <name type="common">Giant reed</name>
    <name type="synonym">Donax arundinaceus</name>
    <dbReference type="NCBI Taxonomy" id="35708"/>
    <lineage>
        <taxon>Eukaryota</taxon>
        <taxon>Viridiplantae</taxon>
        <taxon>Streptophyta</taxon>
        <taxon>Embryophyta</taxon>
        <taxon>Tracheophyta</taxon>
        <taxon>Spermatophyta</taxon>
        <taxon>Magnoliopsida</taxon>
        <taxon>Liliopsida</taxon>
        <taxon>Poales</taxon>
        <taxon>Poaceae</taxon>
        <taxon>PACMAD clade</taxon>
        <taxon>Arundinoideae</taxon>
        <taxon>Arundineae</taxon>
        <taxon>Arundo</taxon>
    </lineage>
</organism>
<name>A0A0A8XQY0_ARUDO</name>
<sequence length="64" mass="7282">MIKDKLAFSFMYNFVVISRGRVTAYRRVAYGSSVVMCSFRCALYFVIRPVGPCTLAMPLHDVIL</sequence>